<name>D1A1C2_THECD</name>
<reference evidence="2 3" key="1">
    <citation type="journal article" date="2011" name="Stand. Genomic Sci.">
        <title>Complete genome sequence of Thermomonospora curvata type strain (B9).</title>
        <authorList>
            <person name="Chertkov O."/>
            <person name="Sikorski J."/>
            <person name="Nolan M."/>
            <person name="Lapidus A."/>
            <person name="Lucas S."/>
            <person name="Del Rio T.G."/>
            <person name="Tice H."/>
            <person name="Cheng J.F."/>
            <person name="Goodwin L."/>
            <person name="Pitluck S."/>
            <person name="Liolios K."/>
            <person name="Ivanova N."/>
            <person name="Mavromatis K."/>
            <person name="Mikhailova N."/>
            <person name="Ovchinnikova G."/>
            <person name="Pati A."/>
            <person name="Chen A."/>
            <person name="Palaniappan K."/>
            <person name="Djao O.D."/>
            <person name="Land M."/>
            <person name="Hauser L."/>
            <person name="Chang Y.J."/>
            <person name="Jeffries C.D."/>
            <person name="Brettin T."/>
            <person name="Han C."/>
            <person name="Detter J.C."/>
            <person name="Rohde M."/>
            <person name="Goker M."/>
            <person name="Woyke T."/>
            <person name="Bristow J."/>
            <person name="Eisen J.A."/>
            <person name="Markowitz V."/>
            <person name="Hugenholtz P."/>
            <person name="Klenk H.P."/>
            <person name="Kyrpides N.C."/>
        </authorList>
    </citation>
    <scope>NUCLEOTIDE SEQUENCE [LARGE SCALE GENOMIC DNA]</scope>
    <source>
        <strain evidence="3">ATCC 19995 / DSM 43183 / JCM 3096 / KCTC 9072 / NBRC 15933 / NCIMB 10081 / Henssen B9</strain>
    </source>
</reference>
<gene>
    <name evidence="2" type="ordered locus">Tcur_0239</name>
</gene>
<sequence length="167" mass="17747">MVPGRVPAGLHRARAHRPHAASGERNVQAHAAGDTAQAPRLTRAPLVDGDKIFWLGRNVTMKNLRALPADPARLKAELLKWYRGHGTEAAGDPMSADVRLFTVTQGLILDMPITPKVRAAAFRMLAGLDSVKAAGPVRDGPAPHPADPGAFVMEPAGNDGAFRTTSR</sequence>
<dbReference type="KEGG" id="tcu:Tcur_0239"/>
<feature type="region of interest" description="Disordered" evidence="1">
    <location>
        <begin position="1"/>
        <end position="38"/>
    </location>
</feature>
<dbReference type="Proteomes" id="UP000001918">
    <property type="component" value="Chromosome"/>
</dbReference>
<evidence type="ECO:0000313" key="2">
    <source>
        <dbReference type="EMBL" id="ACY95844.1"/>
    </source>
</evidence>
<evidence type="ECO:0000313" key="3">
    <source>
        <dbReference type="Proteomes" id="UP000001918"/>
    </source>
</evidence>
<protein>
    <submittedName>
        <fullName evidence="2">Uncharacterized protein</fullName>
    </submittedName>
</protein>
<evidence type="ECO:0000256" key="1">
    <source>
        <dbReference type="SAM" id="MobiDB-lite"/>
    </source>
</evidence>
<feature type="region of interest" description="Disordered" evidence="1">
    <location>
        <begin position="137"/>
        <end position="167"/>
    </location>
</feature>
<dbReference type="eggNOG" id="ENOG5032XGF">
    <property type="taxonomic scope" value="Bacteria"/>
</dbReference>
<proteinExistence type="predicted"/>
<dbReference type="AlphaFoldDB" id="D1A1C2"/>
<dbReference type="HOGENOM" id="CLU_1593759_0_0_11"/>
<organism evidence="2 3">
    <name type="scientific">Thermomonospora curvata (strain ATCC 19995 / DSM 43183 / JCM 3096 / KCTC 9072 / NBRC 15933 / NCIMB 10081 / Henssen B9)</name>
    <dbReference type="NCBI Taxonomy" id="471852"/>
    <lineage>
        <taxon>Bacteria</taxon>
        <taxon>Bacillati</taxon>
        <taxon>Actinomycetota</taxon>
        <taxon>Actinomycetes</taxon>
        <taxon>Streptosporangiales</taxon>
        <taxon>Thermomonosporaceae</taxon>
        <taxon>Thermomonospora</taxon>
    </lineage>
</organism>
<dbReference type="EMBL" id="CP001738">
    <property type="protein sequence ID" value="ACY95844.1"/>
    <property type="molecule type" value="Genomic_DNA"/>
</dbReference>
<accession>D1A1C2</accession>
<keyword evidence="3" id="KW-1185">Reference proteome</keyword>